<protein>
    <submittedName>
        <fullName evidence="1">Uncharacterized protein</fullName>
    </submittedName>
</protein>
<reference evidence="1 2" key="1">
    <citation type="submission" date="2015-01" db="EMBL/GenBank/DDBJ databases">
        <title>Genome Sequencing of Rickettsiales.</title>
        <authorList>
            <person name="Daugherty S.C."/>
            <person name="Su Q."/>
            <person name="Abolude K."/>
            <person name="Beier-Sexton M."/>
            <person name="Carlyon J.A."/>
            <person name="Carter R."/>
            <person name="Day N.P."/>
            <person name="Dumler S.J."/>
            <person name="Dyachenko V."/>
            <person name="Godinez A."/>
            <person name="Kurtti T.J."/>
            <person name="Lichay M."/>
            <person name="Mullins K.E."/>
            <person name="Ott S."/>
            <person name="Pappas-Brown V."/>
            <person name="Paris D.H."/>
            <person name="Patel P."/>
            <person name="Richards A.L."/>
            <person name="Sadzewicz L."/>
            <person name="Sears K."/>
            <person name="Seidman D."/>
            <person name="Sengamalay N."/>
            <person name="Stenos J."/>
            <person name="Tallon L.J."/>
            <person name="Vincent G."/>
            <person name="Fraser C.M."/>
            <person name="Munderloh U."/>
            <person name="Dunning-Hotopp J.C."/>
        </authorList>
    </citation>
    <scope>NUCLEOTIDE SEQUENCE [LARGE SCALE GENOMIC DNA]</scope>
    <source>
        <strain evidence="1 2">Pedreira</strain>
    </source>
</reference>
<proteinExistence type="predicted"/>
<sequence>MSLATVNNFFNTDDLINDNMIKDVLTQCDINLLGNNPLIEEPTI</sequence>
<dbReference type="RefSeq" id="WP_268747337.1">
    <property type="nucleotide sequence ID" value="NZ_LANQ01000001.1"/>
</dbReference>
<comment type="caution">
    <text evidence="1">The sequence shown here is derived from an EMBL/GenBank/DDBJ whole genome shotgun (WGS) entry which is preliminary data.</text>
</comment>
<evidence type="ECO:0000313" key="2">
    <source>
        <dbReference type="Proteomes" id="UP000033475"/>
    </source>
</evidence>
<dbReference type="AlphaFoldDB" id="A0A0F3MT11"/>
<organism evidence="1 2">
    <name type="scientific">Rickettsia felis str. Pedreira</name>
    <dbReference type="NCBI Taxonomy" id="1359196"/>
    <lineage>
        <taxon>Bacteria</taxon>
        <taxon>Pseudomonadati</taxon>
        <taxon>Pseudomonadota</taxon>
        <taxon>Alphaproteobacteria</taxon>
        <taxon>Rickettsiales</taxon>
        <taxon>Rickettsiaceae</taxon>
        <taxon>Rickettsieae</taxon>
        <taxon>Rickettsia</taxon>
        <taxon>spotted fever group</taxon>
    </lineage>
</organism>
<name>A0A0F3MT11_RICFI</name>
<accession>A0A0F3MT11</accession>
<gene>
    <name evidence="1" type="ORF">RFEPED_1323</name>
</gene>
<dbReference type="Proteomes" id="UP000033475">
    <property type="component" value="Unassembled WGS sequence"/>
</dbReference>
<dbReference type="PATRIC" id="fig|1359196.3.peg.1278"/>
<evidence type="ECO:0000313" key="1">
    <source>
        <dbReference type="EMBL" id="KJV58928.1"/>
    </source>
</evidence>
<dbReference type="EMBL" id="LANQ01000001">
    <property type="protein sequence ID" value="KJV58928.1"/>
    <property type="molecule type" value="Genomic_DNA"/>
</dbReference>